<evidence type="ECO:0000256" key="9">
    <source>
        <dbReference type="ARBA" id="ARBA00022992"/>
    </source>
</evidence>
<evidence type="ECO:0000256" key="8">
    <source>
        <dbReference type="ARBA" id="ARBA00022840"/>
    </source>
</evidence>
<evidence type="ECO:0000256" key="3">
    <source>
        <dbReference type="ARBA" id="ARBA00022527"/>
    </source>
</evidence>
<dbReference type="PROSITE" id="PS50011">
    <property type="entry name" value="PROTEIN_KINASE_DOM"/>
    <property type="match status" value="1"/>
</dbReference>
<dbReference type="Pfam" id="PF00027">
    <property type="entry name" value="cNMP_binding"/>
    <property type="match status" value="2"/>
</dbReference>
<dbReference type="InterPro" id="IPR018490">
    <property type="entry name" value="cNMP-bd_dom_sf"/>
</dbReference>
<dbReference type="PANTHER" id="PTHR24353">
    <property type="entry name" value="CYCLIC NUCLEOTIDE-DEPENDENT PROTEIN KINASE"/>
    <property type="match status" value="1"/>
</dbReference>
<dbReference type="SMART" id="SM00220">
    <property type="entry name" value="S_TKc"/>
    <property type="match status" value="1"/>
</dbReference>
<evidence type="ECO:0000256" key="12">
    <source>
        <dbReference type="PROSITE-ProRule" id="PRU10141"/>
    </source>
</evidence>
<keyword evidence="8 12" id="KW-0067">ATP-binding</keyword>
<name>A0ABP1P331_XYLVO</name>
<evidence type="ECO:0000259" key="14">
    <source>
        <dbReference type="PROSITE" id="PS50042"/>
    </source>
</evidence>
<evidence type="ECO:0000256" key="11">
    <source>
        <dbReference type="ARBA" id="ARBA00047462"/>
    </source>
</evidence>
<dbReference type="InterPro" id="IPR011009">
    <property type="entry name" value="Kinase-like_dom_sf"/>
</dbReference>
<keyword evidence="3" id="KW-0723">Serine/threonine-protein kinase</keyword>
<dbReference type="InterPro" id="IPR035014">
    <property type="entry name" value="STKc_cGK"/>
</dbReference>
<evidence type="ECO:0000259" key="15">
    <source>
        <dbReference type="PROSITE" id="PS51285"/>
    </source>
</evidence>
<dbReference type="PROSITE" id="PS00107">
    <property type="entry name" value="PROTEIN_KINASE_ATP"/>
    <property type="match status" value="1"/>
</dbReference>
<dbReference type="InterPro" id="IPR000961">
    <property type="entry name" value="AGC-kinase_C"/>
</dbReference>
<gene>
    <name evidence="16" type="ORF">XYLVIOL_LOCUS8463</name>
</gene>
<keyword evidence="6 12" id="KW-0547">Nucleotide-binding</keyword>
<organism evidence="16 17">
    <name type="scientific">Xylocopa violacea</name>
    <name type="common">Violet carpenter bee</name>
    <name type="synonym">Apis violacea</name>
    <dbReference type="NCBI Taxonomy" id="135666"/>
    <lineage>
        <taxon>Eukaryota</taxon>
        <taxon>Metazoa</taxon>
        <taxon>Ecdysozoa</taxon>
        <taxon>Arthropoda</taxon>
        <taxon>Hexapoda</taxon>
        <taxon>Insecta</taxon>
        <taxon>Pterygota</taxon>
        <taxon>Neoptera</taxon>
        <taxon>Endopterygota</taxon>
        <taxon>Hymenoptera</taxon>
        <taxon>Apocrita</taxon>
        <taxon>Aculeata</taxon>
        <taxon>Apoidea</taxon>
        <taxon>Anthophila</taxon>
        <taxon>Apidae</taxon>
        <taxon>Xylocopa</taxon>
        <taxon>Xylocopa</taxon>
    </lineage>
</organism>
<dbReference type="InterPro" id="IPR017441">
    <property type="entry name" value="Protein_kinase_ATP_BS"/>
</dbReference>
<comment type="catalytic activity">
    <reaction evidence="11">
        <text>L-seryl-[protein] + ATP = O-phospho-L-seryl-[protein] + ADP + H(+)</text>
        <dbReference type="Rhea" id="RHEA:17989"/>
        <dbReference type="Rhea" id="RHEA-COMP:9863"/>
        <dbReference type="Rhea" id="RHEA-COMP:11604"/>
        <dbReference type="ChEBI" id="CHEBI:15378"/>
        <dbReference type="ChEBI" id="CHEBI:29999"/>
        <dbReference type="ChEBI" id="CHEBI:30616"/>
        <dbReference type="ChEBI" id="CHEBI:83421"/>
        <dbReference type="ChEBI" id="CHEBI:456216"/>
        <dbReference type="EC" id="2.7.11.12"/>
    </reaction>
</comment>
<keyword evidence="7" id="KW-0418">Kinase</keyword>
<dbReference type="InterPro" id="IPR018488">
    <property type="entry name" value="cNMP-bd_CS"/>
</dbReference>
<evidence type="ECO:0000256" key="2">
    <source>
        <dbReference type="ARBA" id="ARBA00012428"/>
    </source>
</evidence>
<comment type="similarity">
    <text evidence="1">Belongs to the protein kinase superfamily. AGC Ser/Thr protein kinase family. cGMP subfamily.</text>
</comment>
<feature type="domain" description="AGC-kinase C-terminal" evidence="15">
    <location>
        <begin position="593"/>
        <end position="643"/>
    </location>
</feature>
<evidence type="ECO:0000313" key="16">
    <source>
        <dbReference type="EMBL" id="CAL7947698.1"/>
    </source>
</evidence>
<comment type="caution">
    <text evidence="16">The sequence shown here is derived from an EMBL/GenBank/DDBJ whole genome shotgun (WGS) entry which is preliminary data.</text>
</comment>
<dbReference type="PRINTS" id="PR00103">
    <property type="entry name" value="CAMPKINASE"/>
</dbReference>
<evidence type="ECO:0000256" key="6">
    <source>
        <dbReference type="ARBA" id="ARBA00022741"/>
    </source>
</evidence>
<proteinExistence type="inferred from homology"/>
<protein>
    <recommendedName>
        <fullName evidence="2">cGMP-dependent protein kinase</fullName>
        <ecNumber evidence="2">2.7.11.12</ecNumber>
    </recommendedName>
</protein>
<feature type="domain" description="Cyclic nucleotide-binding" evidence="14">
    <location>
        <begin position="73"/>
        <end position="188"/>
    </location>
</feature>
<evidence type="ECO:0000256" key="5">
    <source>
        <dbReference type="ARBA" id="ARBA00022679"/>
    </source>
</evidence>
<dbReference type="EMBL" id="CAXAJV020001296">
    <property type="protein sequence ID" value="CAL7947698.1"/>
    <property type="molecule type" value="Genomic_DNA"/>
</dbReference>
<dbReference type="Pfam" id="PF00069">
    <property type="entry name" value="Pkinase"/>
    <property type="match status" value="1"/>
</dbReference>
<sequence length="643" mass="74298">MHYLCFKKCFRRRITIFRPEHQSNDDYYRHLSNQRKHKLIGDVNVSSDAAITVYEKDEKTQNLIKNALLSNKFLGDLDEERIKKLIAVMYPKRVKAKTRLITEGEVGSHLFVSEEGTFQIYVGLSHQGSFGPGVAFGELALLYNTKRLCSIDVDTNAIVWVLERSAFQTIMTKSNEESMEYNLQLLRQNDIFRDLPEEVLMKICDLIMVEFYPANSYVIREGEEGDKFYIINGGSAKITKNTFSGTEYELNTLEKGDYFGEKALFSSGEARRKANVIALPPGLECYTIDKTAFLDYFGAMETIKNRNWNVYQRLNETDNWNNKFKNLRRSDFEVEGTIGVGAYGRVELVTVESIPNISFARKKIKKSMITQSGIQKLIYNEKSTLKLCNSPFICKLHRTFKDNRYLYFIMEVCLGGDLRTALNRTGRFDNLKTRFIIGCVVEGLHHIHSLGIVYRDLKPENIVIDNNGYAKLASTDFGSSKQIGAYKTKTFMGTPEYLAPEIIQCKLYNQAVDYWALGILTYELLLFRTPFQDVNDMAIYENILEGFKDKHLPPDLKNSAKTFIKSLLQDNPVDRLGYLRRGITDIRNHRWFNSFNWQDLQNQTMVSPIVPTVKDHLDLRNFEKYPPDYTAVPKDFSDWDTNF</sequence>
<dbReference type="SUPFAM" id="SSF51206">
    <property type="entry name" value="cAMP-binding domain-like"/>
    <property type="match status" value="2"/>
</dbReference>
<evidence type="ECO:0000256" key="10">
    <source>
        <dbReference type="ARBA" id="ARBA00047298"/>
    </source>
</evidence>
<dbReference type="SMART" id="SM00100">
    <property type="entry name" value="cNMP"/>
    <property type="match status" value="2"/>
</dbReference>
<dbReference type="PROSITE" id="PS51285">
    <property type="entry name" value="AGC_KINASE_CTER"/>
    <property type="match status" value="1"/>
</dbReference>
<evidence type="ECO:0000313" key="17">
    <source>
        <dbReference type="Proteomes" id="UP001642520"/>
    </source>
</evidence>
<keyword evidence="5" id="KW-0808">Transferase</keyword>
<feature type="domain" description="Cyclic nucleotide-binding" evidence="14">
    <location>
        <begin position="191"/>
        <end position="314"/>
    </location>
</feature>
<dbReference type="CDD" id="cd05572">
    <property type="entry name" value="STKc_cGK"/>
    <property type="match status" value="1"/>
</dbReference>
<dbReference type="Gene3D" id="1.10.510.10">
    <property type="entry name" value="Transferase(Phosphotransferase) domain 1"/>
    <property type="match status" value="1"/>
</dbReference>
<dbReference type="CDD" id="cd00038">
    <property type="entry name" value="CAP_ED"/>
    <property type="match status" value="2"/>
</dbReference>
<dbReference type="Proteomes" id="UP001642520">
    <property type="component" value="Unassembled WGS sequence"/>
</dbReference>
<evidence type="ECO:0000256" key="4">
    <source>
        <dbReference type="ARBA" id="ARBA00022535"/>
    </source>
</evidence>
<dbReference type="InterPro" id="IPR000719">
    <property type="entry name" value="Prot_kinase_dom"/>
</dbReference>
<dbReference type="EC" id="2.7.11.12" evidence="2"/>
<comment type="catalytic activity">
    <reaction evidence="10">
        <text>L-threonyl-[protein] + ATP = O-phospho-L-threonyl-[protein] + ADP + H(+)</text>
        <dbReference type="Rhea" id="RHEA:46608"/>
        <dbReference type="Rhea" id="RHEA-COMP:11060"/>
        <dbReference type="Rhea" id="RHEA-COMP:11605"/>
        <dbReference type="ChEBI" id="CHEBI:15378"/>
        <dbReference type="ChEBI" id="CHEBI:30013"/>
        <dbReference type="ChEBI" id="CHEBI:30616"/>
        <dbReference type="ChEBI" id="CHEBI:61977"/>
        <dbReference type="ChEBI" id="CHEBI:456216"/>
        <dbReference type="EC" id="2.7.11.12"/>
    </reaction>
</comment>
<dbReference type="SUPFAM" id="SSF56112">
    <property type="entry name" value="Protein kinase-like (PK-like)"/>
    <property type="match status" value="1"/>
</dbReference>
<dbReference type="InterPro" id="IPR000595">
    <property type="entry name" value="cNMP-bd_dom"/>
</dbReference>
<accession>A0ABP1P331</accession>
<keyword evidence="4" id="KW-0140">cGMP</keyword>
<dbReference type="SMART" id="SM00133">
    <property type="entry name" value="S_TK_X"/>
    <property type="match status" value="1"/>
</dbReference>
<dbReference type="InterPro" id="IPR014710">
    <property type="entry name" value="RmlC-like_jellyroll"/>
</dbReference>
<dbReference type="InterPro" id="IPR008271">
    <property type="entry name" value="Ser/Thr_kinase_AS"/>
</dbReference>
<dbReference type="Gene3D" id="3.30.200.20">
    <property type="entry name" value="Phosphorylase Kinase, domain 1"/>
    <property type="match status" value="1"/>
</dbReference>
<evidence type="ECO:0000256" key="1">
    <source>
        <dbReference type="ARBA" id="ARBA00006352"/>
    </source>
</evidence>
<dbReference type="PIRSF" id="PIRSF000559">
    <property type="entry name" value="cGMP-dep_kinase"/>
    <property type="match status" value="1"/>
</dbReference>
<dbReference type="PANTHER" id="PTHR24353:SF144">
    <property type="match status" value="1"/>
</dbReference>
<dbReference type="Gene3D" id="2.60.120.10">
    <property type="entry name" value="Jelly Rolls"/>
    <property type="match status" value="2"/>
</dbReference>
<dbReference type="InterPro" id="IPR002374">
    <property type="entry name" value="cGMP_dep_kinase"/>
</dbReference>
<feature type="binding site" evidence="12">
    <location>
        <position position="362"/>
    </location>
    <ligand>
        <name>ATP</name>
        <dbReference type="ChEBI" id="CHEBI:30616"/>
    </ligand>
</feature>
<evidence type="ECO:0000259" key="13">
    <source>
        <dbReference type="PROSITE" id="PS50011"/>
    </source>
</evidence>
<keyword evidence="9" id="KW-0142">cGMP-binding</keyword>
<evidence type="ECO:0000256" key="7">
    <source>
        <dbReference type="ARBA" id="ARBA00022777"/>
    </source>
</evidence>
<dbReference type="PROSITE" id="PS00108">
    <property type="entry name" value="PROTEIN_KINASE_ST"/>
    <property type="match status" value="1"/>
</dbReference>
<dbReference type="PROSITE" id="PS00888">
    <property type="entry name" value="CNMP_BINDING_1"/>
    <property type="match status" value="1"/>
</dbReference>
<keyword evidence="17" id="KW-1185">Reference proteome</keyword>
<feature type="domain" description="Protein kinase" evidence="13">
    <location>
        <begin position="332"/>
        <end position="592"/>
    </location>
</feature>
<dbReference type="PROSITE" id="PS50042">
    <property type="entry name" value="CNMP_BINDING_3"/>
    <property type="match status" value="2"/>
</dbReference>
<reference evidence="16 17" key="1">
    <citation type="submission" date="2024-08" db="EMBL/GenBank/DDBJ databases">
        <authorList>
            <person name="Will J Nash"/>
            <person name="Angela Man"/>
            <person name="Seanna McTaggart"/>
            <person name="Kendall Baker"/>
            <person name="Tom Barker"/>
            <person name="Leah Catchpole"/>
            <person name="Alex Durrant"/>
            <person name="Karim Gharbi"/>
            <person name="Naomi Irish"/>
            <person name="Gemy Kaithakottil"/>
            <person name="Debby Ku"/>
            <person name="Aaliyah Providence"/>
            <person name="Felix Shaw"/>
            <person name="David Swarbreck"/>
            <person name="Chris Watkins"/>
            <person name="Ann M. McCartney"/>
            <person name="Giulio Formenti"/>
            <person name="Alice Mouton"/>
            <person name="Noel Vella"/>
            <person name="Bjorn M von Reumont"/>
            <person name="Adriana Vella"/>
            <person name="Wilfried Haerty"/>
        </authorList>
    </citation>
    <scope>NUCLEOTIDE SEQUENCE [LARGE SCALE GENOMIC DNA]</scope>
</reference>